<dbReference type="AlphaFoldDB" id="A0A2S5BAD4"/>
<name>A0A2S5BAD4_9BASI</name>
<evidence type="ECO:0000313" key="2">
    <source>
        <dbReference type="EMBL" id="POY73733.1"/>
    </source>
</evidence>
<comment type="caution">
    <text evidence="2">The sequence shown here is derived from an EMBL/GenBank/DDBJ whole genome shotgun (WGS) entry which is preliminary data.</text>
</comment>
<protein>
    <submittedName>
        <fullName evidence="2">Uncharacterized protein</fullName>
    </submittedName>
</protein>
<feature type="coiled-coil region" evidence="1">
    <location>
        <begin position="26"/>
        <end position="69"/>
    </location>
</feature>
<evidence type="ECO:0000256" key="1">
    <source>
        <dbReference type="SAM" id="Coils"/>
    </source>
</evidence>
<organism evidence="2 3">
    <name type="scientific">Rhodotorula taiwanensis</name>
    <dbReference type="NCBI Taxonomy" id="741276"/>
    <lineage>
        <taxon>Eukaryota</taxon>
        <taxon>Fungi</taxon>
        <taxon>Dikarya</taxon>
        <taxon>Basidiomycota</taxon>
        <taxon>Pucciniomycotina</taxon>
        <taxon>Microbotryomycetes</taxon>
        <taxon>Sporidiobolales</taxon>
        <taxon>Sporidiobolaceae</taxon>
        <taxon>Rhodotorula</taxon>
    </lineage>
</organism>
<dbReference type="EMBL" id="PJQD01000035">
    <property type="protein sequence ID" value="POY73733.1"/>
    <property type="molecule type" value="Genomic_DNA"/>
</dbReference>
<keyword evidence="3" id="KW-1185">Reference proteome</keyword>
<keyword evidence="1" id="KW-0175">Coiled coil</keyword>
<evidence type="ECO:0000313" key="3">
    <source>
        <dbReference type="Proteomes" id="UP000237144"/>
    </source>
</evidence>
<reference evidence="2 3" key="1">
    <citation type="journal article" date="2018" name="Front. Microbiol.">
        <title>Prospects for Fungal Bioremediation of Acidic Radioactive Waste Sites: Characterization and Genome Sequence of Rhodotorula taiwanensis MD1149.</title>
        <authorList>
            <person name="Tkavc R."/>
            <person name="Matrosova V.Y."/>
            <person name="Grichenko O.E."/>
            <person name="Gostincar C."/>
            <person name="Volpe R.P."/>
            <person name="Klimenkova P."/>
            <person name="Gaidamakova E.K."/>
            <person name="Zhou C.E."/>
            <person name="Stewart B.J."/>
            <person name="Lyman M.G."/>
            <person name="Malfatti S.A."/>
            <person name="Rubinfeld B."/>
            <person name="Courtot M."/>
            <person name="Singh J."/>
            <person name="Dalgard C.L."/>
            <person name="Hamilton T."/>
            <person name="Frey K.G."/>
            <person name="Gunde-Cimerman N."/>
            <person name="Dugan L."/>
            <person name="Daly M.J."/>
        </authorList>
    </citation>
    <scope>NUCLEOTIDE SEQUENCE [LARGE SCALE GENOMIC DNA]</scope>
    <source>
        <strain evidence="2 3">MD1149</strain>
    </source>
</reference>
<proteinExistence type="predicted"/>
<sequence>MARTKAGAASVKASTLGPIPPYAPWREFLAREKRRLQTENSKLTGKKQVKHISKLYAAAKAEKENAESDE</sequence>
<dbReference type="Proteomes" id="UP000237144">
    <property type="component" value="Unassembled WGS sequence"/>
</dbReference>
<gene>
    <name evidence="2" type="ORF">BMF94_3271</name>
</gene>
<accession>A0A2S5BAD4</accession>